<evidence type="ECO:0000313" key="1">
    <source>
        <dbReference type="EMBL" id="KAH9294237.1"/>
    </source>
</evidence>
<keyword evidence="2" id="KW-1185">Reference proteome</keyword>
<reference evidence="1 2" key="1">
    <citation type="journal article" date="2021" name="Nat. Plants">
        <title>The Taxus genome provides insights into paclitaxel biosynthesis.</title>
        <authorList>
            <person name="Xiong X."/>
            <person name="Gou J."/>
            <person name="Liao Q."/>
            <person name="Li Y."/>
            <person name="Zhou Q."/>
            <person name="Bi G."/>
            <person name="Li C."/>
            <person name="Du R."/>
            <person name="Wang X."/>
            <person name="Sun T."/>
            <person name="Guo L."/>
            <person name="Liang H."/>
            <person name="Lu P."/>
            <person name="Wu Y."/>
            <person name="Zhang Z."/>
            <person name="Ro D.K."/>
            <person name="Shang Y."/>
            <person name="Huang S."/>
            <person name="Yan J."/>
        </authorList>
    </citation>
    <scope>NUCLEOTIDE SEQUENCE [LARGE SCALE GENOMIC DNA]</scope>
    <source>
        <strain evidence="1">Ta-2019</strain>
    </source>
</reference>
<accession>A0AA38FAF2</accession>
<name>A0AA38FAF2_TAXCH</name>
<feature type="non-terminal residue" evidence="1">
    <location>
        <position position="124"/>
    </location>
</feature>
<comment type="caution">
    <text evidence="1">The sequence shown here is derived from an EMBL/GenBank/DDBJ whole genome shotgun (WGS) entry which is preliminary data.</text>
</comment>
<feature type="non-terminal residue" evidence="1">
    <location>
        <position position="1"/>
    </location>
</feature>
<dbReference type="Proteomes" id="UP000824469">
    <property type="component" value="Unassembled WGS sequence"/>
</dbReference>
<gene>
    <name evidence="1" type="ORF">KI387_040561</name>
</gene>
<protein>
    <submittedName>
        <fullName evidence="1">Uncharacterized protein</fullName>
    </submittedName>
</protein>
<organism evidence="1 2">
    <name type="scientific">Taxus chinensis</name>
    <name type="common">Chinese yew</name>
    <name type="synonym">Taxus wallichiana var. chinensis</name>
    <dbReference type="NCBI Taxonomy" id="29808"/>
    <lineage>
        <taxon>Eukaryota</taxon>
        <taxon>Viridiplantae</taxon>
        <taxon>Streptophyta</taxon>
        <taxon>Embryophyta</taxon>
        <taxon>Tracheophyta</taxon>
        <taxon>Spermatophyta</taxon>
        <taxon>Pinopsida</taxon>
        <taxon>Pinidae</taxon>
        <taxon>Conifers II</taxon>
        <taxon>Cupressales</taxon>
        <taxon>Taxaceae</taxon>
        <taxon>Taxus</taxon>
    </lineage>
</organism>
<evidence type="ECO:0000313" key="2">
    <source>
        <dbReference type="Proteomes" id="UP000824469"/>
    </source>
</evidence>
<dbReference type="AlphaFoldDB" id="A0AA38FAF2"/>
<dbReference type="EMBL" id="JAHRHJ020000281">
    <property type="protein sequence ID" value="KAH9294237.1"/>
    <property type="molecule type" value="Genomic_DNA"/>
</dbReference>
<proteinExistence type="predicted"/>
<sequence>DSINQKTQKLGVPAMGEDTTVDELIGPFEEYVKKEVVNLLSFTKGTLNFLLDIRASIALIVEKHSSWFRKCKDINSVADGWIDTLSFVCIPHADKVEPTTIARFSKELGGTEAFLGVRGGNQSG</sequence>